<evidence type="ECO:0000313" key="1">
    <source>
        <dbReference type="EMBL" id="WUV29443.1"/>
    </source>
</evidence>
<dbReference type="EMBL" id="PP174317">
    <property type="protein sequence ID" value="WUV29443.1"/>
    <property type="molecule type" value="Genomic_DNA"/>
</dbReference>
<name>A0AB38ZCG2_9CAUD</name>
<accession>A0AB38ZCG2</accession>
<dbReference type="Gene3D" id="3.30.40.220">
    <property type="match status" value="1"/>
</dbReference>
<organism evidence="1">
    <name type="scientific">Acinetobacter phage vB_AbaSt_W16</name>
    <dbReference type="NCBI Taxonomy" id="3116434"/>
    <lineage>
        <taxon>Viruses</taxon>
        <taxon>Duplodnaviria</taxon>
        <taxon>Heunggongvirae</taxon>
        <taxon>Uroviricota</taxon>
        <taxon>Caudoviricetes</taxon>
    </lineage>
</organism>
<protein>
    <submittedName>
        <fullName evidence="1">Anti-sigma factor</fullName>
    </submittedName>
</protein>
<reference evidence="1" key="1">
    <citation type="submission" date="2024-01" db="EMBL/GenBank/DDBJ databases">
        <title>Isolation and characterization of novel bacteriophages targeting carbapenem-resistant Acinetobacter baumannii.</title>
        <authorList>
            <person name="Kim J."/>
            <person name="Kim S."/>
            <person name="Choi Y.-J."/>
            <person name="Shin M."/>
        </authorList>
    </citation>
    <scope>NUCLEOTIDE SEQUENCE</scope>
</reference>
<sequence length="339" mass="39115">MCIIALSTNEYIAMFTTVEQNIKFAECYIAKKKDATRRKLEFTLSLQAFINMKLQTHCAYTGLPFSDTIEEEKMTMERIDNDKGYINGNVVPVMKKYNSLRNNLTSETIDNEIQYRIDKITSIEHALMELERTIYDTNIRLNSLDESKHVCKKEQVLIKKYIIPAHKCDKYRRAINNLVAAQLKLGERQALIDKNTMKILHPKTSKAEKQHLTKANGRIELKLKSQEVIINAQKTFLAKFVKGLRVTTSAAYKDVAMSEVETITKQLDAYKDKSDKLYADIQRQREIIEDLKLIKPALIRFENLSATDYEKIAYGLPLSTSIVKLLKHKTGYNLLNNHI</sequence>
<proteinExistence type="predicted"/>